<evidence type="ECO:0000313" key="3">
    <source>
        <dbReference type="Proteomes" id="UP001634394"/>
    </source>
</evidence>
<comment type="caution">
    <text evidence="2">The sequence shown here is derived from an EMBL/GenBank/DDBJ whole genome shotgun (WGS) entry which is preliminary data.</text>
</comment>
<evidence type="ECO:0008006" key="4">
    <source>
        <dbReference type="Google" id="ProtNLM"/>
    </source>
</evidence>
<sequence length="177" mass="20299">MKTTHDLCSFVCGLFVLQTVSSAPEVSPLPVECYNPPGDSCHWYHECLEVVYPCQESVDDYGVRYAEKYCTLFTKNSPFFSNKGKEWINATRKCLQAALVPLFRQHMTLTCKEIKTIAFESHAECYVRPSPTVSFCDIVQDWLTIFWTTKQAFVDSTLSSLKLLNEVMRRCTQRLIG</sequence>
<organism evidence="2 3">
    <name type="scientific">Sinanodonta woodiana</name>
    <name type="common">Chinese pond mussel</name>
    <name type="synonym">Anodonta woodiana</name>
    <dbReference type="NCBI Taxonomy" id="1069815"/>
    <lineage>
        <taxon>Eukaryota</taxon>
        <taxon>Metazoa</taxon>
        <taxon>Spiralia</taxon>
        <taxon>Lophotrochozoa</taxon>
        <taxon>Mollusca</taxon>
        <taxon>Bivalvia</taxon>
        <taxon>Autobranchia</taxon>
        <taxon>Heteroconchia</taxon>
        <taxon>Palaeoheterodonta</taxon>
        <taxon>Unionida</taxon>
        <taxon>Unionoidea</taxon>
        <taxon>Unionidae</taxon>
        <taxon>Unioninae</taxon>
        <taxon>Sinanodonta</taxon>
    </lineage>
</organism>
<dbReference type="Proteomes" id="UP001634394">
    <property type="component" value="Unassembled WGS sequence"/>
</dbReference>
<gene>
    <name evidence="2" type="ORF">ACJMK2_014133</name>
</gene>
<keyword evidence="3" id="KW-1185">Reference proteome</keyword>
<evidence type="ECO:0000313" key="2">
    <source>
        <dbReference type="EMBL" id="KAL3854897.1"/>
    </source>
</evidence>
<dbReference type="AlphaFoldDB" id="A0ABD3UZP9"/>
<protein>
    <recommendedName>
        <fullName evidence="4">Secreted protein</fullName>
    </recommendedName>
</protein>
<keyword evidence="1" id="KW-0732">Signal</keyword>
<accession>A0ABD3UZP9</accession>
<feature type="signal peptide" evidence="1">
    <location>
        <begin position="1"/>
        <end position="22"/>
    </location>
</feature>
<evidence type="ECO:0000256" key="1">
    <source>
        <dbReference type="SAM" id="SignalP"/>
    </source>
</evidence>
<proteinExistence type="predicted"/>
<dbReference type="EMBL" id="JBJQND010000014">
    <property type="protein sequence ID" value="KAL3854897.1"/>
    <property type="molecule type" value="Genomic_DNA"/>
</dbReference>
<feature type="chain" id="PRO_5044839682" description="Secreted protein" evidence="1">
    <location>
        <begin position="23"/>
        <end position="177"/>
    </location>
</feature>
<reference evidence="2 3" key="1">
    <citation type="submission" date="2024-11" db="EMBL/GenBank/DDBJ databases">
        <title>Chromosome-level genome assembly of the freshwater bivalve Anodonta woodiana.</title>
        <authorList>
            <person name="Chen X."/>
        </authorList>
    </citation>
    <scope>NUCLEOTIDE SEQUENCE [LARGE SCALE GENOMIC DNA]</scope>
    <source>
        <strain evidence="2">MN2024</strain>
        <tissue evidence="2">Gills</tissue>
    </source>
</reference>
<name>A0ABD3UZP9_SINWO</name>